<dbReference type="AlphaFoldDB" id="F0IZQ1"/>
<dbReference type="InterPro" id="IPR050682">
    <property type="entry name" value="ModA/WtpA"/>
</dbReference>
<organism evidence="1 2">
    <name type="scientific">Acidiphilium multivorum (strain DSM 11245 / JCM 8867 / NBRC 100883 / AIU 301)</name>
    <dbReference type="NCBI Taxonomy" id="926570"/>
    <lineage>
        <taxon>Bacteria</taxon>
        <taxon>Pseudomonadati</taxon>
        <taxon>Pseudomonadota</taxon>
        <taxon>Alphaproteobacteria</taxon>
        <taxon>Acetobacterales</taxon>
        <taxon>Acidocellaceae</taxon>
        <taxon>Acidiphilium</taxon>
    </lineage>
</organism>
<sequence length="337" mass="36865">MRNRHIKAVATGLFVLLAGAGLAHATSPHDTGWRGKVQPPQYRGAIFPPWQGGANNDTVNKGFVFTIPEVDDVADFHGDVDHPRLVLYIGGNYYFAVAPLVKMFEKENPQYLGKVFVVTIPPGMLIKAMNADGRFMIGNMSFTAKPDAYLAGLKKVKSLIAAGRLTAPAVAYATNDLTIMVPKGNPDHIRDLADLARKGVKVAMPNPAFEGIARQIEASLRKAGGKKLEHEIYNTGVKNGTTLLTHIHHRQTPLFLMQGLADAGVTWKSEAIFQEEIGHPISHVDLPARYNTTAIYGGAMVKNAPHPHAAKAWLSFIQSPAALKIFEHYGFKQYKRV</sequence>
<dbReference type="KEGG" id="amv:ACMV_19140"/>
<dbReference type="GO" id="GO:0030973">
    <property type="term" value="F:molybdate ion binding"/>
    <property type="evidence" value="ECO:0007669"/>
    <property type="project" value="TreeGrafter"/>
</dbReference>
<protein>
    <submittedName>
        <fullName evidence="1">Uncharacterized protein</fullName>
    </submittedName>
</protein>
<dbReference type="PANTHER" id="PTHR30632:SF0">
    <property type="entry name" value="SULFATE-BINDING PROTEIN"/>
    <property type="match status" value="1"/>
</dbReference>
<dbReference type="Proteomes" id="UP000007100">
    <property type="component" value="Chromosome"/>
</dbReference>
<dbReference type="EMBL" id="AP012035">
    <property type="protein sequence ID" value="BAJ81261.1"/>
    <property type="molecule type" value="Genomic_DNA"/>
</dbReference>
<dbReference type="PANTHER" id="PTHR30632">
    <property type="entry name" value="MOLYBDATE-BINDING PERIPLASMIC PROTEIN"/>
    <property type="match status" value="1"/>
</dbReference>
<dbReference type="Gene3D" id="3.40.190.10">
    <property type="entry name" value="Periplasmic binding protein-like II"/>
    <property type="match status" value="1"/>
</dbReference>
<evidence type="ECO:0000313" key="2">
    <source>
        <dbReference type="Proteomes" id="UP000007100"/>
    </source>
</evidence>
<name>F0IZQ1_ACIMA</name>
<dbReference type="SUPFAM" id="SSF53850">
    <property type="entry name" value="Periplasmic binding protein-like II"/>
    <property type="match status" value="1"/>
</dbReference>
<accession>F0IZQ1</accession>
<gene>
    <name evidence="1" type="ordered locus">ACMV_19140</name>
</gene>
<dbReference type="GO" id="GO:0015689">
    <property type="term" value="P:molybdate ion transport"/>
    <property type="evidence" value="ECO:0007669"/>
    <property type="project" value="TreeGrafter"/>
</dbReference>
<dbReference type="RefSeq" id="WP_013640285.1">
    <property type="nucleotide sequence ID" value="NC_015186.1"/>
</dbReference>
<reference evidence="1 2" key="1">
    <citation type="submission" date="2010-12" db="EMBL/GenBank/DDBJ databases">
        <title>Whole genome sequence of Acidiphilium multivorum AIU301.</title>
        <authorList>
            <person name="Narita-Yamada S."/>
            <person name="Nakamura S."/>
            <person name="Ito N."/>
            <person name="Takarada H."/>
            <person name="Katano Y."/>
            <person name="Nakazawa H."/>
            <person name="Hosoyama A."/>
            <person name="Yamada R."/>
            <person name="Fujita N."/>
        </authorList>
    </citation>
    <scope>NUCLEOTIDE SEQUENCE [LARGE SCALE GENOMIC DNA]</scope>
    <source>
        <strain evidence="2">DSM 11245 / JCM 8867 / AIU301</strain>
    </source>
</reference>
<proteinExistence type="predicted"/>
<dbReference type="Pfam" id="PF13531">
    <property type="entry name" value="SBP_bac_11"/>
    <property type="match status" value="1"/>
</dbReference>
<evidence type="ECO:0000313" key="1">
    <source>
        <dbReference type="EMBL" id="BAJ81261.1"/>
    </source>
</evidence>
<keyword evidence="2" id="KW-1185">Reference proteome</keyword>
<dbReference type="HOGENOM" id="CLU_065753_0_0_5"/>